<evidence type="ECO:0000313" key="10">
    <source>
        <dbReference type="EMBL" id="KUF93001.1"/>
    </source>
</evidence>
<evidence type="ECO:0000256" key="2">
    <source>
        <dbReference type="ARBA" id="ARBA00004286"/>
    </source>
</evidence>
<dbReference type="InterPro" id="IPR050777">
    <property type="entry name" value="SET2_Histone-Lys_MeTrsfase"/>
</dbReference>
<keyword evidence="5" id="KW-0808">Transferase</keyword>
<evidence type="ECO:0000256" key="8">
    <source>
        <dbReference type="SAM" id="MobiDB-lite"/>
    </source>
</evidence>
<sequence length="296" mass="33200">MIHAHVENGPASQRTVPPLPGTALNSTAQLAWFNLYQASQPQQQPLNPHDGTAASTLLPNHTQTELPFVGSDYEVVIPHAWPRNIAHIDHSIFSASKPYPVTVSSDYTDQKCECELCCISSTGTHLTSSCINVNSATVCDDSNCLLGPRCGNRFEQRFELDLIQTRVGLGVVSPNIIPQGAFVVEYVGEILYAEDAARRNDRRYQARFRTEAEWGEHSKVYVDALTCGNESRFINHSCKPNCVMYEFDWTNSTRLGIFATKEIPPLQELTFSYSRRNRQFFRCQCSAHVSPRSKVK</sequence>
<protein>
    <submittedName>
        <fullName evidence="10">Histone-lysine N-methyltransferase CG1716</fullName>
    </submittedName>
</protein>
<evidence type="ECO:0000256" key="4">
    <source>
        <dbReference type="ARBA" id="ARBA00022603"/>
    </source>
</evidence>
<dbReference type="GO" id="GO:0005634">
    <property type="term" value="C:nucleus"/>
    <property type="evidence" value="ECO:0007669"/>
    <property type="project" value="UniProtKB-SubCell"/>
</dbReference>
<evidence type="ECO:0000256" key="6">
    <source>
        <dbReference type="ARBA" id="ARBA00022691"/>
    </source>
</evidence>
<organism evidence="10 11">
    <name type="scientific">Phytophthora nicotianae</name>
    <name type="common">Potato buckeye rot agent</name>
    <name type="synonym">Phytophthora parasitica</name>
    <dbReference type="NCBI Taxonomy" id="4792"/>
    <lineage>
        <taxon>Eukaryota</taxon>
        <taxon>Sar</taxon>
        <taxon>Stramenopiles</taxon>
        <taxon>Oomycota</taxon>
        <taxon>Peronosporomycetes</taxon>
        <taxon>Peronosporales</taxon>
        <taxon>Peronosporaceae</taxon>
        <taxon>Phytophthora</taxon>
    </lineage>
</organism>
<dbReference type="SUPFAM" id="SSF82199">
    <property type="entry name" value="SET domain"/>
    <property type="match status" value="1"/>
</dbReference>
<evidence type="ECO:0000313" key="11">
    <source>
        <dbReference type="Proteomes" id="UP000052943"/>
    </source>
</evidence>
<evidence type="ECO:0000256" key="1">
    <source>
        <dbReference type="ARBA" id="ARBA00004123"/>
    </source>
</evidence>
<dbReference type="GO" id="GO:0008168">
    <property type="term" value="F:methyltransferase activity"/>
    <property type="evidence" value="ECO:0007669"/>
    <property type="project" value="UniProtKB-KW"/>
</dbReference>
<keyword evidence="7" id="KW-0539">Nucleus</keyword>
<dbReference type="EMBL" id="LNFO01001288">
    <property type="protein sequence ID" value="KUF93001.1"/>
    <property type="molecule type" value="Genomic_DNA"/>
</dbReference>
<gene>
    <name evidence="10" type="ORF">AM587_10002929</name>
</gene>
<evidence type="ECO:0000256" key="7">
    <source>
        <dbReference type="ARBA" id="ARBA00023242"/>
    </source>
</evidence>
<dbReference type="Pfam" id="PF00856">
    <property type="entry name" value="SET"/>
    <property type="match status" value="1"/>
</dbReference>
<dbReference type="PANTHER" id="PTHR22884">
    <property type="entry name" value="SET DOMAIN PROTEINS"/>
    <property type="match status" value="1"/>
</dbReference>
<evidence type="ECO:0000256" key="5">
    <source>
        <dbReference type="ARBA" id="ARBA00022679"/>
    </source>
</evidence>
<dbReference type="GO" id="GO:0032259">
    <property type="term" value="P:methylation"/>
    <property type="evidence" value="ECO:0007669"/>
    <property type="project" value="UniProtKB-KW"/>
</dbReference>
<name>A0A0W8D9D1_PHYNI</name>
<dbReference type="InterPro" id="IPR046341">
    <property type="entry name" value="SET_dom_sf"/>
</dbReference>
<evidence type="ECO:0000256" key="3">
    <source>
        <dbReference type="ARBA" id="ARBA00022454"/>
    </source>
</evidence>
<dbReference type="InterPro" id="IPR001214">
    <property type="entry name" value="SET_dom"/>
</dbReference>
<dbReference type="SMART" id="SM00317">
    <property type="entry name" value="SET"/>
    <property type="match status" value="1"/>
</dbReference>
<dbReference type="Gene3D" id="2.170.270.10">
    <property type="entry name" value="SET domain"/>
    <property type="match status" value="1"/>
</dbReference>
<feature type="domain" description="SET" evidence="9">
    <location>
        <begin position="152"/>
        <end position="274"/>
    </location>
</feature>
<dbReference type="AlphaFoldDB" id="A0A0W8D9D1"/>
<dbReference type="STRING" id="4790.A0A0W8D9D1"/>
<keyword evidence="4" id="KW-0489">Methyltransferase</keyword>
<dbReference type="Proteomes" id="UP000052943">
    <property type="component" value="Unassembled WGS sequence"/>
</dbReference>
<keyword evidence="6" id="KW-0949">S-adenosyl-L-methionine</keyword>
<keyword evidence="3" id="KW-0158">Chromosome</keyword>
<comment type="subcellular location">
    <subcellularLocation>
        <location evidence="2">Chromosome</location>
    </subcellularLocation>
    <subcellularLocation>
        <location evidence="1">Nucleus</location>
    </subcellularLocation>
</comment>
<accession>A0A0W8D9D1</accession>
<comment type="caution">
    <text evidence="10">The sequence shown here is derived from an EMBL/GenBank/DDBJ whole genome shotgun (WGS) entry which is preliminary data.</text>
</comment>
<dbReference type="OrthoDB" id="109758at2759"/>
<proteinExistence type="predicted"/>
<dbReference type="GO" id="GO:0005694">
    <property type="term" value="C:chromosome"/>
    <property type="evidence" value="ECO:0007669"/>
    <property type="project" value="UniProtKB-SubCell"/>
</dbReference>
<dbReference type="PROSITE" id="PS50280">
    <property type="entry name" value="SET"/>
    <property type="match status" value="1"/>
</dbReference>
<evidence type="ECO:0000259" key="9">
    <source>
        <dbReference type="PROSITE" id="PS50280"/>
    </source>
</evidence>
<feature type="region of interest" description="Disordered" evidence="8">
    <location>
        <begin position="1"/>
        <end position="20"/>
    </location>
</feature>
<reference evidence="10 11" key="1">
    <citation type="submission" date="2015-11" db="EMBL/GenBank/DDBJ databases">
        <title>Genomes and virulence difference between two physiological races of Phytophthora nicotianae.</title>
        <authorList>
            <person name="Liu H."/>
            <person name="Ma X."/>
            <person name="Yu H."/>
            <person name="Fang D."/>
            <person name="Li Y."/>
            <person name="Wang X."/>
            <person name="Wang W."/>
            <person name="Dong Y."/>
            <person name="Xiao B."/>
        </authorList>
    </citation>
    <scope>NUCLEOTIDE SEQUENCE [LARGE SCALE GENOMIC DNA]</scope>
    <source>
        <strain evidence="11">race 0</strain>
    </source>
</reference>